<keyword evidence="2" id="KW-1185">Reference proteome</keyword>
<evidence type="ECO:0000313" key="2">
    <source>
        <dbReference type="Proteomes" id="UP000305794"/>
    </source>
</evidence>
<protein>
    <submittedName>
        <fullName evidence="1">Ribbon-helix-helix protein</fullName>
    </submittedName>
</protein>
<accession>A0A482MH57</accession>
<proteinExistence type="predicted"/>
<name>A0A482MH57_9CAUD</name>
<gene>
    <name evidence="1" type="ORF">kac65v151_gp064</name>
</gene>
<organism evidence="1 2">
    <name type="scientific">Nodularia phage vB_NspS-kac65v151</name>
    <dbReference type="NCBI Taxonomy" id="2557579"/>
    <lineage>
        <taxon>Viruses</taxon>
        <taxon>Duplodnaviria</taxon>
        <taxon>Heunggongvirae</taxon>
        <taxon>Uroviricota</taxon>
        <taxon>Caudoviricetes</taxon>
        <taxon>Ravarandavirus</taxon>
        <taxon>Ravarandavirus kac65v151</taxon>
    </lineage>
</organism>
<sequence length="57" mass="6420">MATKKHPVPAYLDDVELKKLEAIAANWGCSRSAAIKRLIRECKEDGGFNRRSLTSHH</sequence>
<dbReference type="Proteomes" id="UP000305794">
    <property type="component" value="Segment"/>
</dbReference>
<reference evidence="1 2" key="1">
    <citation type="submission" date="2019-03" db="EMBL/GenBank/DDBJ databases">
        <title>Diversity and diversification of Nodularia spumigena cyanophages in the Baltic Sea.</title>
        <authorList>
            <person name="Sulcius S."/>
            <person name="Holmfeldt K."/>
            <person name="Simoliunas E."/>
        </authorList>
    </citation>
    <scope>NUCLEOTIDE SEQUENCE [LARGE SCALE GENOMIC DNA]</scope>
</reference>
<dbReference type="GO" id="GO:0006355">
    <property type="term" value="P:regulation of DNA-templated transcription"/>
    <property type="evidence" value="ECO:0007669"/>
    <property type="project" value="InterPro"/>
</dbReference>
<evidence type="ECO:0000313" key="1">
    <source>
        <dbReference type="EMBL" id="QBQ73094.1"/>
    </source>
</evidence>
<dbReference type="EMBL" id="MK605242">
    <property type="protein sequence ID" value="QBQ73094.1"/>
    <property type="molecule type" value="Genomic_DNA"/>
</dbReference>